<keyword evidence="4" id="KW-1185">Reference proteome</keyword>
<reference evidence="3 4" key="1">
    <citation type="journal article" date="2012" name="J. Bacteriol.">
        <title>Genome Sequence of the Filamentous Bacterium Fibrisoma limi BUZ 3T.</title>
        <authorList>
            <person name="Filippini M."/>
            <person name="Qi W."/>
            <person name="Jaenicke S."/>
            <person name="Goesmann A."/>
            <person name="Smits T.H."/>
            <person name="Bagheri H.C."/>
        </authorList>
    </citation>
    <scope>NUCLEOTIDE SEQUENCE [LARGE SCALE GENOMIC DNA]</scope>
    <source>
        <strain evidence="4">BUZ 3T</strain>
    </source>
</reference>
<evidence type="ECO:0000313" key="4">
    <source>
        <dbReference type="Proteomes" id="UP000009309"/>
    </source>
</evidence>
<sequence length="302" mass="33157">MLTTYQTMYKILLLTDFSTASRHALAFSQALFADTAADFCLLHAYPIETAMAPGAAFLLADEIRVAEENLQRFRQEAVRSPEPPYHTYRTVVAPGGPVGVVEVLMRQEHFDLVVVGATGTGQSEWLGSVATGVVRQATTNVLVVPVSAPIRPLQRIVLATDYRSVNDAESFAFLKELASRKLANVTLLTITNGETEETPVSVVSEQYVLRALSDLPVDQYVIHDDDVVQGIQAYIDTHTVDLLVTLPHHRSLFDALAGRSVSRSIAYRPRVPLLTLYDGPVDTAARIQPTDDANKMPFASYL</sequence>
<organism evidence="3 4">
    <name type="scientific">Fibrisoma limi BUZ 3</name>
    <dbReference type="NCBI Taxonomy" id="1185876"/>
    <lineage>
        <taxon>Bacteria</taxon>
        <taxon>Pseudomonadati</taxon>
        <taxon>Bacteroidota</taxon>
        <taxon>Cytophagia</taxon>
        <taxon>Cytophagales</taxon>
        <taxon>Spirosomataceae</taxon>
        <taxon>Fibrisoma</taxon>
    </lineage>
</organism>
<accession>I2GIR0</accession>
<dbReference type="AlphaFoldDB" id="I2GIR0"/>
<gene>
    <name evidence="3" type="ORF">BN8_02907</name>
</gene>
<name>I2GIR0_9BACT</name>
<dbReference type="CDD" id="cd00293">
    <property type="entry name" value="USP-like"/>
    <property type="match status" value="1"/>
</dbReference>
<protein>
    <submittedName>
        <fullName evidence="3">UspA domain protein</fullName>
    </submittedName>
</protein>
<evidence type="ECO:0000259" key="2">
    <source>
        <dbReference type="Pfam" id="PF00582"/>
    </source>
</evidence>
<dbReference type="PANTHER" id="PTHR46268:SF6">
    <property type="entry name" value="UNIVERSAL STRESS PROTEIN UP12"/>
    <property type="match status" value="1"/>
</dbReference>
<evidence type="ECO:0000313" key="3">
    <source>
        <dbReference type="EMBL" id="CCH53785.1"/>
    </source>
</evidence>
<dbReference type="InterPro" id="IPR006016">
    <property type="entry name" value="UspA"/>
</dbReference>
<proteinExistence type="inferred from homology"/>
<dbReference type="SUPFAM" id="SSF52402">
    <property type="entry name" value="Adenine nucleotide alpha hydrolases-like"/>
    <property type="match status" value="2"/>
</dbReference>
<feature type="domain" description="UspA" evidence="2">
    <location>
        <begin position="10"/>
        <end position="145"/>
    </location>
</feature>
<dbReference type="STRING" id="1185876.BN8_02907"/>
<dbReference type="Gene3D" id="3.40.50.12370">
    <property type="match status" value="1"/>
</dbReference>
<evidence type="ECO:0000256" key="1">
    <source>
        <dbReference type="ARBA" id="ARBA00008791"/>
    </source>
</evidence>
<dbReference type="Pfam" id="PF00582">
    <property type="entry name" value="Usp"/>
    <property type="match status" value="1"/>
</dbReference>
<dbReference type="PANTHER" id="PTHR46268">
    <property type="entry name" value="STRESS RESPONSE PROTEIN NHAX"/>
    <property type="match status" value="1"/>
</dbReference>
<dbReference type="InterPro" id="IPR006015">
    <property type="entry name" value="Universal_stress_UspA"/>
</dbReference>
<comment type="similarity">
    <text evidence="1">Belongs to the universal stress protein A family.</text>
</comment>
<comment type="caution">
    <text evidence="3">The sequence shown here is derived from an EMBL/GenBank/DDBJ whole genome shotgun (WGS) entry which is preliminary data.</text>
</comment>
<dbReference type="Proteomes" id="UP000009309">
    <property type="component" value="Unassembled WGS sequence"/>
</dbReference>
<dbReference type="eggNOG" id="COG0589">
    <property type="taxonomic scope" value="Bacteria"/>
</dbReference>
<dbReference type="PRINTS" id="PR01438">
    <property type="entry name" value="UNVRSLSTRESS"/>
</dbReference>
<dbReference type="EMBL" id="CAIT01000006">
    <property type="protein sequence ID" value="CCH53785.1"/>
    <property type="molecule type" value="Genomic_DNA"/>
</dbReference>